<dbReference type="EMBL" id="CM042014">
    <property type="protein sequence ID" value="KAI3722126.1"/>
    <property type="molecule type" value="Genomic_DNA"/>
</dbReference>
<proteinExistence type="predicted"/>
<gene>
    <name evidence="1" type="ORF">L2E82_33154</name>
</gene>
<accession>A0ACB9BJD9</accession>
<sequence length="157" mass="18556">MQYCPRSQEHGFIVSFDNRRVEWFRQKQDDDIMEKSTFMQNKYEQVQGGQDSKNIRRNLFYVIRQFGTWKEQTNSDTSRDFLHLISILLLPSLSRALTSSPLIQQPYFFFFNPNSLFQVTKLSYLRLLSRISCRFTESEAFNLQGGKGSGLIIKLLY</sequence>
<protein>
    <submittedName>
        <fullName evidence="1">Uncharacterized protein</fullName>
    </submittedName>
</protein>
<keyword evidence="2" id="KW-1185">Reference proteome</keyword>
<comment type="caution">
    <text evidence="1">The sequence shown here is derived from an EMBL/GenBank/DDBJ whole genome shotgun (WGS) entry which is preliminary data.</text>
</comment>
<name>A0ACB9BJD9_CICIN</name>
<evidence type="ECO:0000313" key="1">
    <source>
        <dbReference type="EMBL" id="KAI3722126.1"/>
    </source>
</evidence>
<reference evidence="1 2" key="2">
    <citation type="journal article" date="2022" name="Mol. Ecol. Resour.">
        <title>The genomes of chicory, endive, great burdock and yacon provide insights into Asteraceae paleo-polyploidization history and plant inulin production.</title>
        <authorList>
            <person name="Fan W."/>
            <person name="Wang S."/>
            <person name="Wang H."/>
            <person name="Wang A."/>
            <person name="Jiang F."/>
            <person name="Liu H."/>
            <person name="Zhao H."/>
            <person name="Xu D."/>
            <person name="Zhang Y."/>
        </authorList>
    </citation>
    <scope>NUCLEOTIDE SEQUENCE [LARGE SCALE GENOMIC DNA]</scope>
    <source>
        <strain evidence="2">cv. Punajuju</strain>
        <tissue evidence="1">Leaves</tissue>
    </source>
</reference>
<reference evidence="2" key="1">
    <citation type="journal article" date="2022" name="Mol. Ecol. Resour.">
        <title>The genomes of chicory, endive, great burdock and yacon provide insights into Asteraceae palaeo-polyploidization history and plant inulin production.</title>
        <authorList>
            <person name="Fan W."/>
            <person name="Wang S."/>
            <person name="Wang H."/>
            <person name="Wang A."/>
            <person name="Jiang F."/>
            <person name="Liu H."/>
            <person name="Zhao H."/>
            <person name="Xu D."/>
            <person name="Zhang Y."/>
        </authorList>
    </citation>
    <scope>NUCLEOTIDE SEQUENCE [LARGE SCALE GENOMIC DNA]</scope>
    <source>
        <strain evidence="2">cv. Punajuju</strain>
    </source>
</reference>
<organism evidence="1 2">
    <name type="scientific">Cichorium intybus</name>
    <name type="common">Chicory</name>
    <dbReference type="NCBI Taxonomy" id="13427"/>
    <lineage>
        <taxon>Eukaryota</taxon>
        <taxon>Viridiplantae</taxon>
        <taxon>Streptophyta</taxon>
        <taxon>Embryophyta</taxon>
        <taxon>Tracheophyta</taxon>
        <taxon>Spermatophyta</taxon>
        <taxon>Magnoliopsida</taxon>
        <taxon>eudicotyledons</taxon>
        <taxon>Gunneridae</taxon>
        <taxon>Pentapetalae</taxon>
        <taxon>asterids</taxon>
        <taxon>campanulids</taxon>
        <taxon>Asterales</taxon>
        <taxon>Asteraceae</taxon>
        <taxon>Cichorioideae</taxon>
        <taxon>Cichorieae</taxon>
        <taxon>Cichoriinae</taxon>
        <taxon>Cichorium</taxon>
    </lineage>
</organism>
<dbReference type="Proteomes" id="UP001055811">
    <property type="component" value="Linkage Group LG06"/>
</dbReference>
<evidence type="ECO:0000313" key="2">
    <source>
        <dbReference type="Proteomes" id="UP001055811"/>
    </source>
</evidence>